<reference evidence="3" key="1">
    <citation type="submission" date="2022-07" db="EMBL/GenBank/DDBJ databases">
        <title>Taxonomy of Novel Oxalotrophic and Methylotrophic Bacteria.</title>
        <authorList>
            <person name="Sahin N."/>
            <person name="Tani A."/>
        </authorList>
    </citation>
    <scope>NUCLEOTIDE SEQUENCE</scope>
    <source>
        <strain evidence="3">Y10</strain>
    </source>
</reference>
<feature type="region of interest" description="Disordered" evidence="1">
    <location>
        <begin position="249"/>
        <end position="272"/>
    </location>
</feature>
<evidence type="ECO:0000256" key="2">
    <source>
        <dbReference type="SAM" id="Phobius"/>
    </source>
</evidence>
<accession>A0ABQ5ML61</accession>
<dbReference type="Proteomes" id="UP001143543">
    <property type="component" value="Unassembled WGS sequence"/>
</dbReference>
<keyword evidence="4" id="KW-1185">Reference proteome</keyword>
<keyword evidence="2" id="KW-0812">Transmembrane</keyword>
<sequence length="480" mass="54118">MTKEEAFRILGVPSEADMETIRAKFSFWYTVCDEQCDLCLTEGMKHLHEVHLKQLEDAYKVLTDSEVISDMGALLSMGKGYIEEGDVIGREQRILPEEALAFFAAFPFDNEAVIEERFKFYTGELDTKIEATALEASKQPFRKEKERAELYFQVALNYVLAKVKKRILQKQEVAEKQLANKTVDATAIHEEVEPAKSVTESTVETKKDGYGKLILIGLVLIVGLLIVSYVLFSKEEKIINSNDIEVVTPDREEAPTSEPDREQMIASPSGTVNDTPEEVEVEIANEVPKPLSEFYADSIALLKLINTYKPTDFVLGTLNKSGFYISNKKSKVLYLLPFKSIASINENGQFISYKTKYFQIDSKQAFTSQDFVLKGMNSKDKSRLLALIKKYGVTVNEVPDRIEKIEENEGGGSSESTVKEEAVQPVQTPSEDEPVKDSLELKEELNTTPSETPVEVNPDKEEKVNEKQEPNEETEEVEEN</sequence>
<evidence type="ECO:0000313" key="4">
    <source>
        <dbReference type="Proteomes" id="UP001143543"/>
    </source>
</evidence>
<name>A0ABQ5ML61_9FLAO</name>
<gene>
    <name evidence="3" type="ORF">Y10_24040</name>
</gene>
<feature type="compositionally biased region" description="Basic and acidic residues" evidence="1">
    <location>
        <begin position="457"/>
        <end position="470"/>
    </location>
</feature>
<organism evidence="3 4">
    <name type="scientific">Neptunitalea lumnitzerae</name>
    <dbReference type="NCBI Taxonomy" id="2965509"/>
    <lineage>
        <taxon>Bacteria</taxon>
        <taxon>Pseudomonadati</taxon>
        <taxon>Bacteroidota</taxon>
        <taxon>Flavobacteriia</taxon>
        <taxon>Flavobacteriales</taxon>
        <taxon>Flavobacteriaceae</taxon>
        <taxon>Neptunitalea</taxon>
    </lineage>
</organism>
<feature type="region of interest" description="Disordered" evidence="1">
    <location>
        <begin position="407"/>
        <end position="480"/>
    </location>
</feature>
<keyword evidence="2" id="KW-1133">Transmembrane helix</keyword>
<dbReference type="RefSeq" id="WP_281765651.1">
    <property type="nucleotide sequence ID" value="NZ_BRVO01000002.1"/>
</dbReference>
<keyword evidence="2" id="KW-0472">Membrane</keyword>
<proteinExistence type="predicted"/>
<feature type="compositionally biased region" description="Basic and acidic residues" evidence="1">
    <location>
        <begin position="249"/>
        <end position="263"/>
    </location>
</feature>
<feature type="compositionally biased region" description="Basic and acidic residues" evidence="1">
    <location>
        <begin position="433"/>
        <end position="445"/>
    </location>
</feature>
<dbReference type="EMBL" id="BRVO01000002">
    <property type="protein sequence ID" value="GLB50036.1"/>
    <property type="molecule type" value="Genomic_DNA"/>
</dbReference>
<evidence type="ECO:0000313" key="3">
    <source>
        <dbReference type="EMBL" id="GLB50036.1"/>
    </source>
</evidence>
<comment type="caution">
    <text evidence="3">The sequence shown here is derived from an EMBL/GenBank/DDBJ whole genome shotgun (WGS) entry which is preliminary data.</text>
</comment>
<evidence type="ECO:0000256" key="1">
    <source>
        <dbReference type="SAM" id="MobiDB-lite"/>
    </source>
</evidence>
<feature type="transmembrane region" description="Helical" evidence="2">
    <location>
        <begin position="213"/>
        <end position="232"/>
    </location>
</feature>
<feature type="compositionally biased region" description="Acidic residues" evidence="1">
    <location>
        <begin position="471"/>
        <end position="480"/>
    </location>
</feature>
<protein>
    <submittedName>
        <fullName evidence="3">Uncharacterized protein</fullName>
    </submittedName>
</protein>